<dbReference type="PROSITE" id="PS00463">
    <property type="entry name" value="ZN2_CY6_FUNGAL_1"/>
    <property type="match status" value="1"/>
</dbReference>
<comment type="subcellular location">
    <subcellularLocation>
        <location evidence="1">Nucleus</location>
    </subcellularLocation>
</comment>
<protein>
    <recommendedName>
        <fullName evidence="7">Zn(2)-C6 fungal-type domain-containing protein</fullName>
    </recommendedName>
</protein>
<feature type="coiled-coil region" evidence="6">
    <location>
        <begin position="63"/>
        <end position="90"/>
    </location>
</feature>
<dbReference type="SUPFAM" id="SSF57701">
    <property type="entry name" value="Zn2/Cys6 DNA-binding domain"/>
    <property type="match status" value="1"/>
</dbReference>
<keyword evidence="4" id="KW-0804">Transcription</keyword>
<name>A0A8H7Q0H2_MORIS</name>
<dbReference type="CDD" id="cd00067">
    <property type="entry name" value="GAL4"/>
    <property type="match status" value="1"/>
</dbReference>
<dbReference type="Proteomes" id="UP000654370">
    <property type="component" value="Unassembled WGS sequence"/>
</dbReference>
<evidence type="ECO:0000313" key="8">
    <source>
        <dbReference type="EMBL" id="KAG2183677.1"/>
    </source>
</evidence>
<evidence type="ECO:0000256" key="4">
    <source>
        <dbReference type="ARBA" id="ARBA00023163"/>
    </source>
</evidence>
<proteinExistence type="predicted"/>
<comment type="caution">
    <text evidence="8">The sequence shown here is derived from an EMBL/GenBank/DDBJ whole genome shotgun (WGS) entry which is preliminary data.</text>
</comment>
<evidence type="ECO:0000256" key="6">
    <source>
        <dbReference type="SAM" id="Coils"/>
    </source>
</evidence>
<evidence type="ECO:0000256" key="5">
    <source>
        <dbReference type="ARBA" id="ARBA00023242"/>
    </source>
</evidence>
<gene>
    <name evidence="8" type="ORF">INT43_006685</name>
</gene>
<dbReference type="OrthoDB" id="2369992at2759"/>
<keyword evidence="9" id="KW-1185">Reference proteome</keyword>
<dbReference type="InterPro" id="IPR036864">
    <property type="entry name" value="Zn2-C6_fun-type_DNA-bd_sf"/>
</dbReference>
<reference evidence="8" key="1">
    <citation type="submission" date="2020-12" db="EMBL/GenBank/DDBJ databases">
        <title>Metabolic potential, ecology and presence of endohyphal bacteria is reflected in genomic diversity of Mucoromycotina.</title>
        <authorList>
            <person name="Muszewska A."/>
            <person name="Okrasinska A."/>
            <person name="Steczkiewicz K."/>
            <person name="Drgas O."/>
            <person name="Orlowska M."/>
            <person name="Perlinska-Lenart U."/>
            <person name="Aleksandrzak-Piekarczyk T."/>
            <person name="Szatraj K."/>
            <person name="Zielenkiewicz U."/>
            <person name="Pilsyk S."/>
            <person name="Malc E."/>
            <person name="Mieczkowski P."/>
            <person name="Kruszewska J.S."/>
            <person name="Biernat P."/>
            <person name="Pawlowska J."/>
        </authorList>
    </citation>
    <scope>NUCLEOTIDE SEQUENCE</scope>
    <source>
        <strain evidence="8">WA0000067209</strain>
    </source>
</reference>
<dbReference type="PANTHER" id="PTHR47338">
    <property type="entry name" value="ZN(II)2CYS6 TRANSCRIPTION FACTOR (EUROFUNG)-RELATED"/>
    <property type="match status" value="1"/>
</dbReference>
<evidence type="ECO:0000259" key="7">
    <source>
        <dbReference type="PROSITE" id="PS50048"/>
    </source>
</evidence>
<organism evidence="8 9">
    <name type="scientific">Mortierella isabellina</name>
    <name type="common">Filamentous fungus</name>
    <name type="synonym">Umbelopsis isabellina</name>
    <dbReference type="NCBI Taxonomy" id="91625"/>
    <lineage>
        <taxon>Eukaryota</taxon>
        <taxon>Fungi</taxon>
        <taxon>Fungi incertae sedis</taxon>
        <taxon>Mucoromycota</taxon>
        <taxon>Mucoromycotina</taxon>
        <taxon>Umbelopsidomycetes</taxon>
        <taxon>Umbelopsidales</taxon>
        <taxon>Umbelopsidaceae</taxon>
        <taxon>Umbelopsis</taxon>
    </lineage>
</organism>
<keyword evidence="2" id="KW-0479">Metal-binding</keyword>
<feature type="domain" description="Zn(2)-C6 fungal-type" evidence="7">
    <location>
        <begin position="13"/>
        <end position="45"/>
    </location>
</feature>
<evidence type="ECO:0000256" key="3">
    <source>
        <dbReference type="ARBA" id="ARBA00023015"/>
    </source>
</evidence>
<evidence type="ECO:0000256" key="1">
    <source>
        <dbReference type="ARBA" id="ARBA00004123"/>
    </source>
</evidence>
<dbReference type="EMBL" id="JAEPQZ010000003">
    <property type="protein sequence ID" value="KAG2183677.1"/>
    <property type="molecule type" value="Genomic_DNA"/>
</dbReference>
<dbReference type="PROSITE" id="PS50048">
    <property type="entry name" value="ZN2_CY6_FUNGAL_2"/>
    <property type="match status" value="1"/>
</dbReference>
<dbReference type="GO" id="GO:0008270">
    <property type="term" value="F:zinc ion binding"/>
    <property type="evidence" value="ECO:0007669"/>
    <property type="project" value="InterPro"/>
</dbReference>
<dbReference type="InterPro" id="IPR001138">
    <property type="entry name" value="Zn2Cys6_DnaBD"/>
</dbReference>
<dbReference type="PANTHER" id="PTHR47338:SF5">
    <property type="entry name" value="ZN(II)2CYS6 TRANSCRIPTION FACTOR (EUROFUNG)"/>
    <property type="match status" value="1"/>
</dbReference>
<dbReference type="AlphaFoldDB" id="A0A8H7Q0H2"/>
<accession>A0A8H7Q0H2</accession>
<keyword evidence="3" id="KW-0805">Transcription regulation</keyword>
<evidence type="ECO:0000313" key="9">
    <source>
        <dbReference type="Proteomes" id="UP000654370"/>
    </source>
</evidence>
<sequence length="758" mass="86799">MSTSKHRVPRNRPCEECRQHRRKCNLPFGESRCERCTKQNLKCEFKYYKRAKGGSHGSTELDVSEMNANVEYLERQVQELELAIRIARAQMDISPNTSTIEYDDIPVFGGDTTYNNPLFEFNSLNPTESELSEYNEDYPTYGNTLTLANSRTSSSTSSSAVDRFMLTPASAFSDFSQSNGVSSDSSQDVVLISPIPSDDDKEDQNNQHTWSITMTKKGLTINTNVKSIQDLVSWGFAAIKILNSETHLSPFTVNLSEYNGDISLAVTSRFHHGTKELYTDILRTNQKKLTFEDGNITQPALIAADAQAVVSSLIETYFQCHNKQILILHRDTFLEEEYDPRSPLSSPQVMAICAFVCLRHCRHMPDYTSQELRELGEFFYRTARDLLEDIFDDHKHRHESMLTLMYLGMFRLQTLRVSEALSATTLAYTIAHDLLPEMMEMPAVDDKSMIHREMFKRQYFFVVMVENQLYHIVEKTSKDIFFSKLSEDMMPLPDEDEKTIKFIKLKNKFHNWMSDPEVKAARKNITQLLGKDNGFNSLSLKNYFTYQNIITELYSQLEPDFKLAADIDTQPTDEQISNADRVQLQTFIIIHVFYILINSLFLPRDLFSNNTTDDVPAAELQSEFANMFLKNISASSLERCLKSSSIVIALAEQQIRHNICRCCRLTLLSVPVEPLYLLLVIDLSMQLAKADRRPEIAEIGHQNLEKCVKLLKDSIFAPMHGVFMDEGRSTTEPSLDSPITQTLKERMEKMLLPFGINV</sequence>
<dbReference type="GO" id="GO:0000981">
    <property type="term" value="F:DNA-binding transcription factor activity, RNA polymerase II-specific"/>
    <property type="evidence" value="ECO:0007669"/>
    <property type="project" value="InterPro"/>
</dbReference>
<keyword evidence="6" id="KW-0175">Coiled coil</keyword>
<dbReference type="GO" id="GO:0005634">
    <property type="term" value="C:nucleus"/>
    <property type="evidence" value="ECO:0007669"/>
    <property type="project" value="UniProtKB-SubCell"/>
</dbReference>
<dbReference type="CDD" id="cd12148">
    <property type="entry name" value="fungal_TF_MHR"/>
    <property type="match status" value="1"/>
</dbReference>
<dbReference type="Gene3D" id="4.10.240.10">
    <property type="entry name" value="Zn(2)-C6 fungal-type DNA-binding domain"/>
    <property type="match status" value="1"/>
</dbReference>
<keyword evidence="5" id="KW-0539">Nucleus</keyword>
<evidence type="ECO:0000256" key="2">
    <source>
        <dbReference type="ARBA" id="ARBA00022723"/>
    </source>
</evidence>
<dbReference type="InterPro" id="IPR050815">
    <property type="entry name" value="TF_fung"/>
</dbReference>